<dbReference type="EMBL" id="JBHUMV010000007">
    <property type="protein sequence ID" value="MFD2755689.1"/>
    <property type="molecule type" value="Genomic_DNA"/>
</dbReference>
<dbReference type="SUPFAM" id="SSF47413">
    <property type="entry name" value="lambda repressor-like DNA-binding domains"/>
    <property type="match status" value="1"/>
</dbReference>
<name>A0ABW5UT92_9BURK</name>
<comment type="caution">
    <text evidence="1">The sequence shown here is derived from an EMBL/GenBank/DDBJ whole genome shotgun (WGS) entry which is preliminary data.</text>
</comment>
<dbReference type="Proteomes" id="UP001597463">
    <property type="component" value="Unassembled WGS sequence"/>
</dbReference>
<proteinExistence type="predicted"/>
<evidence type="ECO:0000313" key="1">
    <source>
        <dbReference type="EMBL" id="MFD2755689.1"/>
    </source>
</evidence>
<dbReference type="Gene3D" id="1.10.260.40">
    <property type="entry name" value="lambda repressor-like DNA-binding domains"/>
    <property type="match status" value="1"/>
</dbReference>
<gene>
    <name evidence="1" type="ORF">ACFSW6_16565</name>
</gene>
<dbReference type="InterPro" id="IPR031856">
    <property type="entry name" value="YdaS_toxin-like"/>
</dbReference>
<dbReference type="Pfam" id="PF15943">
    <property type="entry name" value="YdaS_toxin"/>
    <property type="match status" value="1"/>
</dbReference>
<evidence type="ECO:0000313" key="2">
    <source>
        <dbReference type="Proteomes" id="UP001597463"/>
    </source>
</evidence>
<keyword evidence="2" id="KW-1185">Reference proteome</keyword>
<organism evidence="1 2">
    <name type="scientific">Comamonas terrae</name>
    <dbReference type="NCBI Taxonomy" id="673548"/>
    <lineage>
        <taxon>Bacteria</taxon>
        <taxon>Pseudomonadati</taxon>
        <taxon>Pseudomonadota</taxon>
        <taxon>Betaproteobacteria</taxon>
        <taxon>Burkholderiales</taxon>
        <taxon>Comamonadaceae</taxon>
        <taxon>Comamonas</taxon>
    </lineage>
</organism>
<dbReference type="InterPro" id="IPR010982">
    <property type="entry name" value="Lambda_DNA-bd_dom_sf"/>
</dbReference>
<accession>A0ABW5UT92</accession>
<reference evidence="2" key="1">
    <citation type="journal article" date="2019" name="Int. J. Syst. Evol. Microbiol.">
        <title>The Global Catalogue of Microorganisms (GCM) 10K type strain sequencing project: providing services to taxonomists for standard genome sequencing and annotation.</title>
        <authorList>
            <consortium name="The Broad Institute Genomics Platform"/>
            <consortium name="The Broad Institute Genome Sequencing Center for Infectious Disease"/>
            <person name="Wu L."/>
            <person name="Ma J."/>
        </authorList>
    </citation>
    <scope>NUCLEOTIDE SEQUENCE [LARGE SCALE GENOMIC DNA]</scope>
    <source>
        <strain evidence="2">TISTR 1906</strain>
    </source>
</reference>
<sequence>MPGMKLSEYLNQLERGGKSAFARRIGAHASDLSDWMKGARPIPVRFCPAIERESGGVVGRKECRPKDWQLYWPELATQVTDDAHAEAFHG</sequence>
<protein>
    <submittedName>
        <fullName evidence="1">Transcriptional regulator</fullName>
    </submittedName>
</protein>
<dbReference type="RefSeq" id="WP_245633438.1">
    <property type="nucleotide sequence ID" value="NZ_BCNT01000017.1"/>
</dbReference>